<feature type="region of interest" description="Disordered" evidence="1">
    <location>
        <begin position="356"/>
        <end position="397"/>
    </location>
</feature>
<dbReference type="Proteomes" id="UP000431533">
    <property type="component" value="Unassembled WGS sequence"/>
</dbReference>
<protein>
    <recommendedName>
        <fullName evidence="4">Eisosome protein 1</fullName>
    </recommendedName>
</protein>
<feature type="compositionally biased region" description="Basic residues" evidence="1">
    <location>
        <begin position="669"/>
        <end position="681"/>
    </location>
</feature>
<reference evidence="2 3" key="1">
    <citation type="submission" date="2018-05" db="EMBL/GenBank/DDBJ databases">
        <title>Genome sequencing and assembly of the regulated plant pathogen Lachnellula willkommii and related sister species for the development of diagnostic species identification markers.</title>
        <authorList>
            <person name="Giroux E."/>
            <person name="Bilodeau G."/>
        </authorList>
    </citation>
    <scope>NUCLEOTIDE SEQUENCE [LARGE SCALE GENOMIC DNA]</scope>
    <source>
        <strain evidence="2 3">CBS 185.66</strain>
    </source>
</reference>
<dbReference type="PANTHER" id="PTHR28298:SF1">
    <property type="entry name" value="EISOSOME PROTEIN 1"/>
    <property type="match status" value="1"/>
</dbReference>
<dbReference type="GeneID" id="41988898"/>
<dbReference type="GO" id="GO:0070941">
    <property type="term" value="P:eisosome assembly"/>
    <property type="evidence" value="ECO:0007669"/>
    <property type="project" value="TreeGrafter"/>
</dbReference>
<accession>A0A8H8QTJ9</accession>
<organism evidence="2 3">
    <name type="scientific">Lachnellula hyalina</name>
    <dbReference type="NCBI Taxonomy" id="1316788"/>
    <lineage>
        <taxon>Eukaryota</taxon>
        <taxon>Fungi</taxon>
        <taxon>Dikarya</taxon>
        <taxon>Ascomycota</taxon>
        <taxon>Pezizomycotina</taxon>
        <taxon>Leotiomycetes</taxon>
        <taxon>Helotiales</taxon>
        <taxon>Lachnaceae</taxon>
        <taxon>Lachnellula</taxon>
    </lineage>
</organism>
<sequence length="796" mass="85936">MAQTTKPHTSPRKLEDQAALAALYVTKHNTSKDGHRYLDGDHKLSSAGAAASLKYAQPKDLPSYPIAGLKDQDSAAGAAASSGWANQKPFEHWKSDPSASASAAAMLAKDYKMAPLWQPEASADGAKAAVLAHRDGGKVEIWQPEANAWGGSAAAQAFKKYGAGTLSPQLNYGYTALGRRGSLMAATGAMANSRKRAESNPTPIVKVDTYPDESRAASNALSAATSSMKKKRPTGHIEGGSVPFTNLGREMYTSHPPVAPEVEEQNRNNVLRASAVAMAKQMYNDQQTHIDAATDAHHGAVAAHGRHGSVSTTGEEATPMSLVNLQEAAQRLAQERLAKLHDEHAKNREYRDYYSSEGAAATSKHSSYAPPSKLTIRGRQRRRASSTGTVDSDEEQSNRIRAQMSMFSSNLSQVDTKKRQHDREALIAAAQRNVTKSLHGMDERVFADTGKIGPSLLSEWEVKAHAAAQAKSDTRMENYGKVNIGGGKFVNQSAIDLVAQKNVQPVLDEINEKAEQQRVRQAEIQLEQDTQRRKDAEKKTQEKEKKDINKQLKQKDKEERKGREAEEKAAMDEDKRLSKEKRRSQKADAIPVVATTTTASGEGAEVTPASPEPVAANPVTAAGPSPIRTSMEDQASLRIREAASSANKDEPTPINTSPTSSKDDGKVKNWLKNRFSRRQSRGQKSGPEEPETNNQTSFVGGAALTGASANNSTVSLGQKSTGVTSPLTSPAVKDEEPEDERLGRSVKRKDSDVSELSEADFQEARDGFDEDLAPPPTFVAGKSSSPARETKFVEAI</sequence>
<dbReference type="RefSeq" id="XP_031001287.1">
    <property type="nucleotide sequence ID" value="XM_031153620.1"/>
</dbReference>
<feature type="compositionally biased region" description="Basic and acidic residues" evidence="1">
    <location>
        <begin position="740"/>
        <end position="752"/>
    </location>
</feature>
<feature type="compositionally biased region" description="Low complexity" evidence="1">
    <location>
        <begin position="216"/>
        <end position="227"/>
    </location>
</feature>
<dbReference type="OrthoDB" id="4070583at2759"/>
<evidence type="ECO:0000256" key="1">
    <source>
        <dbReference type="SAM" id="MobiDB-lite"/>
    </source>
</evidence>
<dbReference type="InterPro" id="IPR024527">
    <property type="entry name" value="Eisosome1"/>
</dbReference>
<dbReference type="EMBL" id="QGMH01000261">
    <property type="protein sequence ID" value="TVY22499.1"/>
    <property type="molecule type" value="Genomic_DNA"/>
</dbReference>
<gene>
    <name evidence="2" type="ORF">LHYA1_G008700</name>
</gene>
<feature type="region of interest" description="Disordered" evidence="1">
    <location>
        <begin position="216"/>
        <end position="263"/>
    </location>
</feature>
<name>A0A8H8QTJ9_9HELO</name>
<evidence type="ECO:0000313" key="2">
    <source>
        <dbReference type="EMBL" id="TVY22499.1"/>
    </source>
</evidence>
<feature type="region of interest" description="Disordered" evidence="1">
    <location>
        <begin position="524"/>
        <end position="796"/>
    </location>
</feature>
<feature type="compositionally biased region" description="Low complexity" evidence="1">
    <location>
        <begin position="592"/>
        <end position="607"/>
    </location>
</feature>
<keyword evidence="3" id="KW-1185">Reference proteome</keyword>
<comment type="caution">
    <text evidence="2">The sequence shown here is derived from an EMBL/GenBank/DDBJ whole genome shotgun (WGS) entry which is preliminary data.</text>
</comment>
<evidence type="ECO:0000313" key="3">
    <source>
        <dbReference type="Proteomes" id="UP000431533"/>
    </source>
</evidence>
<feature type="compositionally biased region" description="Polar residues" evidence="1">
    <location>
        <begin position="707"/>
        <end position="728"/>
    </location>
</feature>
<dbReference type="PANTHER" id="PTHR28298">
    <property type="entry name" value="EISOSOME PROTEIN 1"/>
    <property type="match status" value="1"/>
</dbReference>
<feature type="compositionally biased region" description="Basic and acidic residues" evidence="1">
    <location>
        <begin position="529"/>
        <end position="577"/>
    </location>
</feature>
<evidence type="ECO:0008006" key="4">
    <source>
        <dbReference type="Google" id="ProtNLM"/>
    </source>
</evidence>
<dbReference type="AlphaFoldDB" id="A0A8H8QTJ9"/>
<proteinExistence type="predicted"/>
<dbReference type="Pfam" id="PF12757">
    <property type="entry name" value="Eisosome1"/>
    <property type="match status" value="1"/>
</dbReference>